<proteinExistence type="predicted"/>
<keyword evidence="2" id="KW-1185">Reference proteome</keyword>
<dbReference type="Proteomes" id="UP001165064">
    <property type="component" value="Unassembled WGS sequence"/>
</dbReference>
<organism evidence="1 2">
    <name type="scientific">Ambrosiozyma monospora</name>
    <name type="common">Yeast</name>
    <name type="synonym">Endomycopsis monosporus</name>
    <dbReference type="NCBI Taxonomy" id="43982"/>
    <lineage>
        <taxon>Eukaryota</taxon>
        <taxon>Fungi</taxon>
        <taxon>Dikarya</taxon>
        <taxon>Ascomycota</taxon>
        <taxon>Saccharomycotina</taxon>
        <taxon>Pichiomycetes</taxon>
        <taxon>Pichiales</taxon>
        <taxon>Pichiaceae</taxon>
        <taxon>Ambrosiozyma</taxon>
    </lineage>
</organism>
<reference evidence="1" key="1">
    <citation type="submission" date="2023-04" db="EMBL/GenBank/DDBJ databases">
        <title>Ambrosiozyma monospora NBRC 10751.</title>
        <authorList>
            <person name="Ichikawa N."/>
            <person name="Sato H."/>
            <person name="Tonouchi N."/>
        </authorList>
    </citation>
    <scope>NUCLEOTIDE SEQUENCE</scope>
    <source>
        <strain evidence="1">NBRC 10751</strain>
    </source>
</reference>
<comment type="caution">
    <text evidence="1">The sequence shown here is derived from an EMBL/GenBank/DDBJ whole genome shotgun (WGS) entry which is preliminary data.</text>
</comment>
<name>A0ACB5TAJ3_AMBMO</name>
<accession>A0ACB5TAJ3</accession>
<sequence length="77" mass="8657">MSDKSNNQTELSDSTDILDDYEPSAALEAELEKMEIQFKGKSDEEIMEAFSGPKYYYGPPTEPIVESDSQTANQQED</sequence>
<evidence type="ECO:0000313" key="2">
    <source>
        <dbReference type="Proteomes" id="UP001165064"/>
    </source>
</evidence>
<gene>
    <name evidence="1" type="ORF">Amon02_000706600</name>
</gene>
<dbReference type="EMBL" id="BSXS01005729">
    <property type="protein sequence ID" value="GME84746.1"/>
    <property type="molecule type" value="Genomic_DNA"/>
</dbReference>
<protein>
    <submittedName>
        <fullName evidence="1">Unnamed protein product</fullName>
    </submittedName>
</protein>
<evidence type="ECO:0000313" key="1">
    <source>
        <dbReference type="EMBL" id="GME84746.1"/>
    </source>
</evidence>